<sequence>MRSTFLVAILMSQIGISMGTKAIDCLQVKTWCIADTNGCKNIWDLIEEVCNTTGEACTEKDRSSCNLTIQYLTDSYPAFKGCNCLEDKSCDFLRPLGKQCTNQGELSRTVPVNPEVQPDWSQRSRLMSINNQIKKDNDCSAVRYRCLKSANCSSVYARFKKMCKNRKGNCDIPSVGQQCLTAWQALQRTDLANCDCPRQGRLKCQRIRTSLFYNACVKIASTNLNTSRDEGREQHNPVGGSSTDDVMESRKSTPESTLLAKYDNEKQKNSMSCLKVTEQCIKDQNGCNRHLTPQKKACPHARKHCSLSNCHSEIRSFYAKISPDLAQMLVFCGCHSSDELCLQAKETLHNNSCANHMDTKPTCLYLREKCFNEDKCWSRYELFQEKCWGHMTRICQQGYDKDCLSGLSWEDWSCTANAECMAAYISTRGTFLQVECTCSGVPKDDQPLCELFQHMLNYQMCFTQVASPAVEADKRQVEELTATRSPMMLSGLMICAITYVCGVTLIIGVVVIVLVCKTRICRTSKQNVKSSTC</sequence>
<keyword evidence="5 9" id="KW-0472">Membrane</keyword>
<comment type="caution">
    <text evidence="12">The sequence shown here is derived from an EMBL/GenBank/DDBJ whole genome shotgun (WGS) entry which is preliminary data.</text>
</comment>
<evidence type="ECO:0000256" key="5">
    <source>
        <dbReference type="ARBA" id="ARBA00023136"/>
    </source>
</evidence>
<dbReference type="GO" id="GO:0009897">
    <property type="term" value="C:external side of plasma membrane"/>
    <property type="evidence" value="ECO:0007669"/>
    <property type="project" value="TreeGrafter"/>
</dbReference>
<protein>
    <recommendedName>
        <fullName evidence="11">GDNF/GAS1 domain-containing protein</fullName>
    </recommendedName>
</protein>
<feature type="chain" id="PRO_5019175856" description="GDNF/GAS1 domain-containing protein" evidence="10">
    <location>
        <begin position="20"/>
        <end position="533"/>
    </location>
</feature>
<dbReference type="InterPro" id="IPR016017">
    <property type="entry name" value="GDNF/GAS1"/>
</dbReference>
<feature type="region of interest" description="Disordered" evidence="8">
    <location>
        <begin position="227"/>
        <end position="257"/>
    </location>
</feature>
<feature type="transmembrane region" description="Helical" evidence="9">
    <location>
        <begin position="487"/>
        <end position="516"/>
    </location>
</feature>
<evidence type="ECO:0000256" key="7">
    <source>
        <dbReference type="ARBA" id="ARBA00023180"/>
    </source>
</evidence>
<evidence type="ECO:0000256" key="8">
    <source>
        <dbReference type="SAM" id="MobiDB-lite"/>
    </source>
</evidence>
<keyword evidence="13" id="KW-1185">Reference proteome</keyword>
<dbReference type="PANTHER" id="PTHR10269">
    <property type="entry name" value="GDNF RECEPTOR ALPHA"/>
    <property type="match status" value="1"/>
</dbReference>
<dbReference type="GO" id="GO:0007169">
    <property type="term" value="P:cell surface receptor protein tyrosine kinase signaling pathway"/>
    <property type="evidence" value="ECO:0007669"/>
    <property type="project" value="UniProtKB-ARBA"/>
</dbReference>
<dbReference type="SMART" id="SM00907">
    <property type="entry name" value="GDNF"/>
    <property type="match status" value="4"/>
</dbReference>
<dbReference type="InterPro" id="IPR037193">
    <property type="entry name" value="GDNF_alpha"/>
</dbReference>
<evidence type="ECO:0000256" key="9">
    <source>
        <dbReference type="SAM" id="Phobius"/>
    </source>
</evidence>
<dbReference type="Pfam" id="PF02351">
    <property type="entry name" value="GDNF"/>
    <property type="match status" value="3"/>
</dbReference>
<comment type="similarity">
    <text evidence="2">Belongs to the GDNFR family.</text>
</comment>
<keyword evidence="9" id="KW-0812">Transmembrane</keyword>
<feature type="domain" description="GDNF/GAS1" evidence="11">
    <location>
        <begin position="25"/>
        <end position="100"/>
    </location>
</feature>
<evidence type="ECO:0000256" key="4">
    <source>
        <dbReference type="ARBA" id="ARBA00022729"/>
    </source>
</evidence>
<dbReference type="PANTHER" id="PTHR10269:SF1">
    <property type="entry name" value="GDNF FAMILY RECEPTOR ALPHA-LIKE"/>
    <property type="match status" value="1"/>
</dbReference>
<feature type="domain" description="GDNF/GAS1" evidence="11">
    <location>
        <begin position="363"/>
        <end position="461"/>
    </location>
</feature>
<dbReference type="AlphaFoldDB" id="A0A401NWH9"/>
<dbReference type="GO" id="GO:0038023">
    <property type="term" value="F:signaling receptor activity"/>
    <property type="evidence" value="ECO:0007669"/>
    <property type="project" value="InterPro"/>
</dbReference>
<evidence type="ECO:0000256" key="3">
    <source>
        <dbReference type="ARBA" id="ARBA00022475"/>
    </source>
</evidence>
<organism evidence="12 13">
    <name type="scientific">Scyliorhinus torazame</name>
    <name type="common">Cloudy catshark</name>
    <name type="synonym">Catulus torazame</name>
    <dbReference type="NCBI Taxonomy" id="75743"/>
    <lineage>
        <taxon>Eukaryota</taxon>
        <taxon>Metazoa</taxon>
        <taxon>Chordata</taxon>
        <taxon>Craniata</taxon>
        <taxon>Vertebrata</taxon>
        <taxon>Chondrichthyes</taxon>
        <taxon>Elasmobranchii</taxon>
        <taxon>Galeomorphii</taxon>
        <taxon>Galeoidea</taxon>
        <taxon>Carcharhiniformes</taxon>
        <taxon>Scyliorhinidae</taxon>
        <taxon>Scyliorhinus</taxon>
    </lineage>
</organism>
<accession>A0A401NWH9</accession>
<keyword evidence="9" id="KW-1133">Transmembrane helix</keyword>
<dbReference type="SUPFAM" id="SSF110035">
    <property type="entry name" value="GDNF receptor-like"/>
    <property type="match status" value="2"/>
</dbReference>
<evidence type="ECO:0000256" key="10">
    <source>
        <dbReference type="SAM" id="SignalP"/>
    </source>
</evidence>
<dbReference type="GO" id="GO:0007399">
    <property type="term" value="P:nervous system development"/>
    <property type="evidence" value="ECO:0007669"/>
    <property type="project" value="TreeGrafter"/>
</dbReference>
<evidence type="ECO:0000313" key="13">
    <source>
        <dbReference type="Proteomes" id="UP000288216"/>
    </source>
</evidence>
<name>A0A401NWH9_SCYTO</name>
<evidence type="ECO:0000259" key="11">
    <source>
        <dbReference type="SMART" id="SM00907"/>
    </source>
</evidence>
<evidence type="ECO:0000256" key="6">
    <source>
        <dbReference type="ARBA" id="ARBA00023170"/>
    </source>
</evidence>
<keyword evidence="3" id="KW-1003">Cell membrane</keyword>
<dbReference type="OMA" id="PLVECRC"/>
<reference evidence="12 13" key="1">
    <citation type="journal article" date="2018" name="Nat. Ecol. Evol.">
        <title>Shark genomes provide insights into elasmobranch evolution and the origin of vertebrates.</title>
        <authorList>
            <person name="Hara Y"/>
            <person name="Yamaguchi K"/>
            <person name="Onimaru K"/>
            <person name="Kadota M"/>
            <person name="Koyanagi M"/>
            <person name="Keeley SD"/>
            <person name="Tatsumi K"/>
            <person name="Tanaka K"/>
            <person name="Motone F"/>
            <person name="Kageyama Y"/>
            <person name="Nozu R"/>
            <person name="Adachi N"/>
            <person name="Nishimura O"/>
            <person name="Nakagawa R"/>
            <person name="Tanegashima C"/>
            <person name="Kiyatake I"/>
            <person name="Matsumoto R"/>
            <person name="Murakumo K"/>
            <person name="Nishida K"/>
            <person name="Terakita A"/>
            <person name="Kuratani S"/>
            <person name="Sato K"/>
            <person name="Hyodo S Kuraku.S."/>
        </authorList>
    </citation>
    <scope>NUCLEOTIDE SEQUENCE [LARGE SCALE GENOMIC DNA]</scope>
</reference>
<comment type="subcellular location">
    <subcellularLocation>
        <location evidence="1">Cell membrane</location>
    </subcellularLocation>
</comment>
<gene>
    <name evidence="12" type="ORF">scyTo_0004734</name>
</gene>
<evidence type="ECO:0000256" key="2">
    <source>
        <dbReference type="ARBA" id="ARBA00005961"/>
    </source>
</evidence>
<keyword evidence="6" id="KW-0675">Receptor</keyword>
<dbReference type="EMBL" id="BFAA01001423">
    <property type="protein sequence ID" value="GCB65219.1"/>
    <property type="molecule type" value="Genomic_DNA"/>
</dbReference>
<evidence type="ECO:0000313" key="12">
    <source>
        <dbReference type="EMBL" id="GCB65219.1"/>
    </source>
</evidence>
<dbReference type="OrthoDB" id="8735237at2759"/>
<feature type="domain" description="GDNF/GAS1" evidence="11">
    <location>
        <begin position="273"/>
        <end position="353"/>
    </location>
</feature>
<dbReference type="STRING" id="75743.A0A401NWH9"/>
<keyword evidence="4 10" id="KW-0732">Signal</keyword>
<proteinExistence type="inferred from homology"/>
<dbReference type="InterPro" id="IPR003438">
    <property type="entry name" value="GDNF_rcpt"/>
</dbReference>
<feature type="signal peptide" evidence="10">
    <location>
        <begin position="1"/>
        <end position="19"/>
    </location>
</feature>
<dbReference type="Proteomes" id="UP000288216">
    <property type="component" value="Unassembled WGS sequence"/>
</dbReference>
<dbReference type="GO" id="GO:0043235">
    <property type="term" value="C:receptor complex"/>
    <property type="evidence" value="ECO:0007669"/>
    <property type="project" value="TreeGrafter"/>
</dbReference>
<evidence type="ECO:0000256" key="1">
    <source>
        <dbReference type="ARBA" id="ARBA00004236"/>
    </source>
</evidence>
<keyword evidence="7" id="KW-0325">Glycoprotein</keyword>
<feature type="domain" description="GDNF/GAS1" evidence="11">
    <location>
        <begin position="139"/>
        <end position="216"/>
    </location>
</feature>